<dbReference type="EMBL" id="GBXM01098111">
    <property type="protein sequence ID" value="JAH10466.1"/>
    <property type="molecule type" value="Transcribed_RNA"/>
</dbReference>
<organism evidence="1">
    <name type="scientific">Anguilla anguilla</name>
    <name type="common">European freshwater eel</name>
    <name type="synonym">Muraena anguilla</name>
    <dbReference type="NCBI Taxonomy" id="7936"/>
    <lineage>
        <taxon>Eukaryota</taxon>
        <taxon>Metazoa</taxon>
        <taxon>Chordata</taxon>
        <taxon>Craniata</taxon>
        <taxon>Vertebrata</taxon>
        <taxon>Euteleostomi</taxon>
        <taxon>Actinopterygii</taxon>
        <taxon>Neopterygii</taxon>
        <taxon>Teleostei</taxon>
        <taxon>Anguilliformes</taxon>
        <taxon>Anguillidae</taxon>
        <taxon>Anguilla</taxon>
    </lineage>
</organism>
<reference evidence="1" key="2">
    <citation type="journal article" date="2015" name="Fish Shellfish Immunol.">
        <title>Early steps in the European eel (Anguilla anguilla)-Vibrio vulnificus interaction in the gills: Role of the RtxA13 toxin.</title>
        <authorList>
            <person name="Callol A."/>
            <person name="Pajuelo D."/>
            <person name="Ebbesson L."/>
            <person name="Teles M."/>
            <person name="MacKenzie S."/>
            <person name="Amaro C."/>
        </authorList>
    </citation>
    <scope>NUCLEOTIDE SEQUENCE</scope>
</reference>
<name>A0A0E9Q0Q9_ANGAN</name>
<evidence type="ECO:0000313" key="1">
    <source>
        <dbReference type="EMBL" id="JAH10466.1"/>
    </source>
</evidence>
<reference evidence="1" key="1">
    <citation type="submission" date="2014-11" db="EMBL/GenBank/DDBJ databases">
        <authorList>
            <person name="Amaro Gonzalez C."/>
        </authorList>
    </citation>
    <scope>NUCLEOTIDE SEQUENCE</scope>
</reference>
<protein>
    <submittedName>
        <fullName evidence="1">Uncharacterized protein</fullName>
    </submittedName>
</protein>
<sequence>MNWFSFIVFISLQKDWSFSRYIRNLNSVLLNHALQFVRPGATKL</sequence>
<dbReference type="AlphaFoldDB" id="A0A0E9Q0Q9"/>
<accession>A0A0E9Q0Q9</accession>
<proteinExistence type="predicted"/>